<organism evidence="1 2">
    <name type="scientific">Propionibacterium acidifaciens F0233</name>
    <dbReference type="NCBI Taxonomy" id="553198"/>
    <lineage>
        <taxon>Bacteria</taxon>
        <taxon>Bacillati</taxon>
        <taxon>Actinomycetota</taxon>
        <taxon>Actinomycetes</taxon>
        <taxon>Propionibacteriales</taxon>
        <taxon>Propionibacteriaceae</taxon>
        <taxon>Propionibacterium</taxon>
    </lineage>
</organism>
<dbReference type="GO" id="GO:0032259">
    <property type="term" value="P:methylation"/>
    <property type="evidence" value="ECO:0007669"/>
    <property type="project" value="UniProtKB-KW"/>
</dbReference>
<keyword evidence="2" id="KW-1185">Reference proteome</keyword>
<dbReference type="RefSeq" id="WP_021796864.1">
    <property type="nucleotide sequence ID" value="NZ_ACVN02000089.1"/>
</dbReference>
<dbReference type="OrthoDB" id="1637728at2"/>
<dbReference type="GO" id="GO:0008168">
    <property type="term" value="F:methyltransferase activity"/>
    <property type="evidence" value="ECO:0007669"/>
    <property type="project" value="UniProtKB-KW"/>
</dbReference>
<gene>
    <name evidence="1" type="ORF">HMPREF0682_0704</name>
</gene>
<comment type="caution">
    <text evidence="1">The sequence shown here is derived from an EMBL/GenBank/DDBJ whole genome shotgun (WGS) entry which is preliminary data.</text>
</comment>
<dbReference type="AlphaFoldDB" id="U2QVN2"/>
<dbReference type="SUPFAM" id="SSF53335">
    <property type="entry name" value="S-adenosyl-L-methionine-dependent methyltransferases"/>
    <property type="match status" value="1"/>
</dbReference>
<name>U2QVN2_9ACTN</name>
<reference evidence="1" key="1">
    <citation type="submission" date="2013-08" db="EMBL/GenBank/DDBJ databases">
        <authorList>
            <person name="Durkin A.S."/>
            <person name="Haft D.R."/>
            <person name="McCorrison J."/>
            <person name="Torralba M."/>
            <person name="Gillis M."/>
            <person name="Haft D.H."/>
            <person name="Methe B."/>
            <person name="Sutton G."/>
            <person name="Nelson K.E."/>
        </authorList>
    </citation>
    <scope>NUCLEOTIDE SEQUENCE [LARGE SCALE GENOMIC DNA]</scope>
    <source>
        <strain evidence="1">F0233</strain>
    </source>
</reference>
<dbReference type="EMBL" id="ACVN02000089">
    <property type="protein sequence ID" value="ERK60284.1"/>
    <property type="molecule type" value="Genomic_DNA"/>
</dbReference>
<evidence type="ECO:0000313" key="2">
    <source>
        <dbReference type="Proteomes" id="UP000017052"/>
    </source>
</evidence>
<dbReference type="InterPro" id="IPR029063">
    <property type="entry name" value="SAM-dependent_MTases_sf"/>
</dbReference>
<keyword evidence="1" id="KW-0489">Methyltransferase</keyword>
<proteinExistence type="predicted"/>
<dbReference type="GeneID" id="95360209"/>
<protein>
    <submittedName>
        <fullName evidence="1">Methyltransferase domain protein</fullName>
    </submittedName>
</protein>
<evidence type="ECO:0000313" key="1">
    <source>
        <dbReference type="EMBL" id="ERK60284.1"/>
    </source>
</evidence>
<dbReference type="Gene3D" id="3.40.50.150">
    <property type="entry name" value="Vaccinia Virus protein VP39"/>
    <property type="match status" value="1"/>
</dbReference>
<keyword evidence="1" id="KW-0808">Transferase</keyword>
<accession>U2QVN2</accession>
<sequence>MSDYVMLVAPSANRVYADAAPALAVAELAVTTGIEGAHRIRIAGVDYVGLGTDRLDPAQLARQSSALALFELADGLLRPVELPRARIMDDDLLTITKYAGKTNEMFTRLLLHVTCAQVRTGGERAALPGGGVQLDVLDPMAGRGTTLQAAWETGHNGFGVELDERAVEQLAAFMRTYLRRKRLKHSAEVRPVRRQGRVIGHRFDASTAPAVATSGHPAVEGAPALTMGVLTGDTRDAAALFGRRRFDAIVTDAPYGIVHGARRRGRDAAAGDGDGRAERSPAALLAEAVPVWAGQLRGGGALGIAWNTLGLDRDGLAAICAGAGLEVCTGPGWDDFAHRVDSSIRRDLLVARRPRSS</sequence>
<dbReference type="Proteomes" id="UP000017052">
    <property type="component" value="Unassembled WGS sequence"/>
</dbReference>